<name>A0A916TF55_9ACTN</name>
<dbReference type="SMART" id="SM00849">
    <property type="entry name" value="Lactamase_B"/>
    <property type="match status" value="1"/>
</dbReference>
<dbReference type="PANTHER" id="PTHR46233:SF1">
    <property type="entry name" value="CONSERVED PROTEIN"/>
    <property type="match status" value="1"/>
</dbReference>
<reference evidence="3" key="1">
    <citation type="journal article" date="2014" name="Int. J. Syst. Evol. Microbiol.">
        <title>Complete genome sequence of Corynebacterium casei LMG S-19264T (=DSM 44701T), isolated from a smear-ripened cheese.</title>
        <authorList>
            <consortium name="US DOE Joint Genome Institute (JGI-PGF)"/>
            <person name="Walter F."/>
            <person name="Albersmeier A."/>
            <person name="Kalinowski J."/>
            <person name="Ruckert C."/>
        </authorList>
    </citation>
    <scope>NUCLEOTIDE SEQUENCE</scope>
    <source>
        <strain evidence="3">CGMCC 1.12827</strain>
    </source>
</reference>
<dbReference type="Proteomes" id="UP000621454">
    <property type="component" value="Unassembled WGS sequence"/>
</dbReference>
<evidence type="ECO:0000256" key="1">
    <source>
        <dbReference type="SAM" id="MobiDB-lite"/>
    </source>
</evidence>
<dbReference type="InterPro" id="IPR051453">
    <property type="entry name" value="MBL_Glyoxalase_II"/>
</dbReference>
<comment type="caution">
    <text evidence="3">The sequence shown here is derived from an EMBL/GenBank/DDBJ whole genome shotgun (WGS) entry which is preliminary data.</text>
</comment>
<dbReference type="EMBL" id="BMGC01000032">
    <property type="protein sequence ID" value="GGB42631.1"/>
    <property type="molecule type" value="Genomic_DNA"/>
</dbReference>
<gene>
    <name evidence="3" type="ORF">GCM10011489_32670</name>
</gene>
<dbReference type="SUPFAM" id="SSF56281">
    <property type="entry name" value="Metallo-hydrolase/oxidoreductase"/>
    <property type="match status" value="1"/>
</dbReference>
<evidence type="ECO:0000259" key="2">
    <source>
        <dbReference type="SMART" id="SM00849"/>
    </source>
</evidence>
<dbReference type="InterPro" id="IPR036866">
    <property type="entry name" value="RibonucZ/Hydroxyglut_hydro"/>
</dbReference>
<dbReference type="InterPro" id="IPR001279">
    <property type="entry name" value="Metallo-B-lactamas"/>
</dbReference>
<organism evidence="3 4">
    <name type="scientific">Gordonia jinhuaensis</name>
    <dbReference type="NCBI Taxonomy" id="1517702"/>
    <lineage>
        <taxon>Bacteria</taxon>
        <taxon>Bacillati</taxon>
        <taxon>Actinomycetota</taxon>
        <taxon>Actinomycetes</taxon>
        <taxon>Mycobacteriales</taxon>
        <taxon>Gordoniaceae</taxon>
        <taxon>Gordonia</taxon>
    </lineage>
</organism>
<dbReference type="AlphaFoldDB" id="A0A916TF55"/>
<reference evidence="3" key="2">
    <citation type="submission" date="2020-09" db="EMBL/GenBank/DDBJ databases">
        <authorList>
            <person name="Sun Q."/>
            <person name="Zhou Y."/>
        </authorList>
    </citation>
    <scope>NUCLEOTIDE SEQUENCE</scope>
    <source>
        <strain evidence="3">CGMCC 1.12827</strain>
    </source>
</reference>
<dbReference type="CDD" id="cd06262">
    <property type="entry name" value="metallo-hydrolase-like_MBL-fold"/>
    <property type="match status" value="1"/>
</dbReference>
<dbReference type="Pfam" id="PF00753">
    <property type="entry name" value="Lactamase_B"/>
    <property type="match status" value="1"/>
</dbReference>
<dbReference type="GO" id="GO:0016787">
    <property type="term" value="F:hydrolase activity"/>
    <property type="evidence" value="ECO:0007669"/>
    <property type="project" value="UniProtKB-KW"/>
</dbReference>
<proteinExistence type="predicted"/>
<dbReference type="Gene3D" id="3.60.15.10">
    <property type="entry name" value="Ribonuclease Z/Hydroxyacylglutathione hydrolase-like"/>
    <property type="match status" value="1"/>
</dbReference>
<dbReference type="PANTHER" id="PTHR46233">
    <property type="entry name" value="HYDROXYACYLGLUTATHIONE HYDROLASE GLOC"/>
    <property type="match status" value="1"/>
</dbReference>
<evidence type="ECO:0000313" key="3">
    <source>
        <dbReference type="EMBL" id="GGB42631.1"/>
    </source>
</evidence>
<feature type="region of interest" description="Disordered" evidence="1">
    <location>
        <begin position="1"/>
        <end position="22"/>
    </location>
</feature>
<sequence>MTSAVTISDDYTGDVSGSPDAQRRLTPHAEILKLSVGPMDNNVYVVISRASRSALVIDAANDGDRIVALLSELDVIPRVVVTTHKHADHWQGLAQLRSGVAISTAAGSVDAPDIPLDTDRMLDDGDTIELGDLTLQVISLVGHTPGSIALALTDDVTHLFTGDSLFPGGLGKTNSPEDFDSLYTDVTTKLFDVYPDDTIVYPGHGKDTTLGAERPALAQWRERGW</sequence>
<evidence type="ECO:0000313" key="4">
    <source>
        <dbReference type="Proteomes" id="UP000621454"/>
    </source>
</evidence>
<keyword evidence="4" id="KW-1185">Reference proteome</keyword>
<dbReference type="RefSeq" id="WP_188587771.1">
    <property type="nucleotide sequence ID" value="NZ_BMGC01000032.1"/>
</dbReference>
<feature type="domain" description="Metallo-beta-lactamase" evidence="2">
    <location>
        <begin position="40"/>
        <end position="204"/>
    </location>
</feature>
<accession>A0A916TF55</accession>
<keyword evidence="3" id="KW-0378">Hydrolase</keyword>
<protein>
    <submittedName>
        <fullName evidence="3">Hydrolase</fullName>
    </submittedName>
</protein>